<dbReference type="NCBIfam" id="NF004388">
    <property type="entry name" value="PRK05749.1-4"/>
    <property type="match status" value="1"/>
</dbReference>
<dbReference type="Gene3D" id="3.40.50.2000">
    <property type="entry name" value="Glycogen Phosphorylase B"/>
    <property type="match status" value="1"/>
</dbReference>
<evidence type="ECO:0000313" key="4">
    <source>
        <dbReference type="EMBL" id="CUS42384.1"/>
    </source>
</evidence>
<dbReference type="InterPro" id="IPR038107">
    <property type="entry name" value="Glycos_transf_N_sf"/>
</dbReference>
<evidence type="ECO:0000256" key="2">
    <source>
        <dbReference type="SAM" id="Phobius"/>
    </source>
</evidence>
<dbReference type="FunFam" id="3.40.50.11720:FF:000001">
    <property type="entry name" value="3-deoxy-D-manno-octulosonic acid transferase"/>
    <property type="match status" value="1"/>
</dbReference>
<organism evidence="4">
    <name type="scientific">hydrothermal vent metagenome</name>
    <dbReference type="NCBI Taxonomy" id="652676"/>
    <lineage>
        <taxon>unclassified sequences</taxon>
        <taxon>metagenomes</taxon>
        <taxon>ecological metagenomes</taxon>
    </lineage>
</organism>
<keyword evidence="4" id="KW-0328">Glycosyltransferase</keyword>
<feature type="domain" description="3-deoxy-D-manno-octulosonic-acid transferase N-terminal" evidence="3">
    <location>
        <begin position="33"/>
        <end position="211"/>
    </location>
</feature>
<dbReference type="InterPro" id="IPR039901">
    <property type="entry name" value="Kdotransferase"/>
</dbReference>
<dbReference type="Pfam" id="PF04413">
    <property type="entry name" value="Glycos_transf_N"/>
    <property type="match status" value="1"/>
</dbReference>
<sequence>MPRYLYTLLYTLLLPIFVARLWWRGRVNPGYRQRISERFGIIPHRPAANGLWIHAVSVGETLAAAPLVRRFMLQHPNVPVIVTTTTPTGSEQVKRLFGESVFHMYLPYDVPLFLTRFIHKLRPGLLIIMETELWPNLLASCAKHRVPVMLANARLSEKSARGYQKFNKLTAPMLSQLSLVAAQNADDGQRFLALGLAENKLDVTGSIKFDVTVPTGINAKGAELRQQWGSERRVLALASSHPGEDERLLDLYPQLLKACPDLLLMLIPRHPERFEAVTNAVRSRGLRVQRRSNGPATKTTQVYVADSMGEMLLLLAAADVVLMGGSLIERGGHNPIEPAALGKATLIGPNYTNFAAIVDTLVEAEALAVVEADDGLLTALQTFLADPERCAAMGRNAQQTVDANRGAVEHLSDIAAGFLRL</sequence>
<dbReference type="EC" id="2.4.99.12" evidence="4"/>
<dbReference type="InterPro" id="IPR007507">
    <property type="entry name" value="Glycos_transf_N"/>
</dbReference>
<accession>A0A160TGD2</accession>
<keyword evidence="2" id="KW-0472">Membrane</keyword>
<dbReference type="GO" id="GO:0043842">
    <property type="term" value="F:Kdo transferase activity"/>
    <property type="evidence" value="ECO:0007669"/>
    <property type="project" value="UniProtKB-EC"/>
</dbReference>
<dbReference type="Gene3D" id="3.40.50.11720">
    <property type="entry name" value="3-Deoxy-D-manno-octulosonic-acid transferase, N-terminal domain"/>
    <property type="match status" value="1"/>
</dbReference>
<dbReference type="GO" id="GO:0005886">
    <property type="term" value="C:plasma membrane"/>
    <property type="evidence" value="ECO:0007669"/>
    <property type="project" value="TreeGrafter"/>
</dbReference>
<keyword evidence="2" id="KW-0812">Transmembrane</keyword>
<proteinExistence type="predicted"/>
<reference evidence="4" key="1">
    <citation type="submission" date="2015-10" db="EMBL/GenBank/DDBJ databases">
        <authorList>
            <person name="Gilbert D.G."/>
        </authorList>
    </citation>
    <scope>NUCLEOTIDE SEQUENCE</scope>
</reference>
<protein>
    <submittedName>
        <fullName evidence="4">Lipid IVA 3-deoxy-D-manno-octulosonic acid transferase [often with also]</fullName>
        <ecNumber evidence="4">2.4.99.12</ecNumber>
    </submittedName>
</protein>
<dbReference type="PANTHER" id="PTHR42755">
    <property type="entry name" value="3-DEOXY-MANNO-OCTULOSONATE CYTIDYLYLTRANSFERASE"/>
    <property type="match status" value="1"/>
</dbReference>
<evidence type="ECO:0000256" key="1">
    <source>
        <dbReference type="ARBA" id="ARBA00022679"/>
    </source>
</evidence>
<name>A0A160TGD2_9ZZZZ</name>
<keyword evidence="1 4" id="KW-0808">Transferase</keyword>
<dbReference type="EMBL" id="CZQC01000065">
    <property type="protein sequence ID" value="CUS42384.1"/>
    <property type="molecule type" value="Genomic_DNA"/>
</dbReference>
<gene>
    <name evidence="4" type="ORF">MGWOODY_Tha2508</name>
</gene>
<dbReference type="GO" id="GO:0009245">
    <property type="term" value="P:lipid A biosynthetic process"/>
    <property type="evidence" value="ECO:0007669"/>
    <property type="project" value="TreeGrafter"/>
</dbReference>
<keyword evidence="2" id="KW-1133">Transmembrane helix</keyword>
<evidence type="ECO:0000259" key="3">
    <source>
        <dbReference type="Pfam" id="PF04413"/>
    </source>
</evidence>
<dbReference type="PANTHER" id="PTHR42755:SF1">
    <property type="entry name" value="3-DEOXY-D-MANNO-OCTULOSONIC ACID TRANSFERASE, MITOCHONDRIAL-RELATED"/>
    <property type="match status" value="1"/>
</dbReference>
<feature type="transmembrane region" description="Helical" evidence="2">
    <location>
        <begin position="6"/>
        <end position="23"/>
    </location>
</feature>
<dbReference type="AlphaFoldDB" id="A0A160TGD2"/>
<dbReference type="SUPFAM" id="SSF53756">
    <property type="entry name" value="UDP-Glycosyltransferase/glycogen phosphorylase"/>
    <property type="match status" value="1"/>
</dbReference>